<evidence type="ECO:0000256" key="2">
    <source>
        <dbReference type="ARBA" id="ARBA00001933"/>
    </source>
</evidence>
<comment type="similarity">
    <text evidence="3 11">Belongs to the glycogen phosphorylase family.</text>
</comment>
<dbReference type="SUPFAM" id="SSF53756">
    <property type="entry name" value="UDP-Glycosyltransferase/glycogen phosphorylase"/>
    <property type="match status" value="1"/>
</dbReference>
<dbReference type="PIRSF" id="PIRSF000460">
    <property type="entry name" value="Pprylas_GlgP"/>
    <property type="match status" value="1"/>
</dbReference>
<gene>
    <name evidence="12" type="ORF">SAMN02745823_02700</name>
</gene>
<sequence length="808" mass="91459">MFVGKEDFLLEFYAEVAELFGKPLKFCSTYEIYEALVRLISGKAAIISTETRQRNVKNNEKEVFYFSMEFLIGRLLKNYLLNLDIEDIVRDAMTELGHNMEALYQCERDPGLGNGGLGRLAACFLDSMTFLSVPGMGMGIRYRFGLFKQRLVDGWQTEEPDAWLDNGYPWETPKSDAAVTVKFGGVVDKNYTDGKMSFVYRDYDVVNALPYDVPVVGYGGRTVNTLRLWRALPLHEVFDLNAFNRGEYSAAVKHRNDIEAISTVLYPDDSTPAGKELRLKQEYFFVAAGVGSILKSFKARYGADKLGALPDRVCIHINDTHPALCAPELMRLLLDEEHLEWDEAWSITTRTIAYTNHTVMPEALERWPIDLFRQLLPRIYMIVEEIDRRFRESADRSKPNWHDAMKATAILWDGQVHMANLSVISCFSVNGVSDIHTEILKNETLRDFYALMPQKFSNKTNGVSHRRFLHESNPGLSALISESIGRRWLENAAELSKLAAFKDDAAFLSRLGQVKRENKARLSDFIRRNTAIAVDPDSVFDIQVKRIHAYKRQLLFAFKIMNTYNALKENPKLDVKPHTFIAAGKAAQSYVFAKETIKFICAIADVVNSDPDVCDKMKVVFIENFNVSTAQLIYPAADISEQISTAGKEASGTGNMKFMMNGAVTLGTADGANIELRDSVGDDNIFIFGLKADEVLSYYKNGGYLSYDLVQEDSRLKLLTSQLRNGFYNGYEFNHISDALLRNNDEYFVFKDFDPYVKAWEELVKACGDAPRWAGISLMNIAGAGRFSSDRAITEYANGIWHTRCDIC</sequence>
<organism evidence="12 13">
    <name type="scientific">Sporobacter termitidis DSM 10068</name>
    <dbReference type="NCBI Taxonomy" id="1123282"/>
    <lineage>
        <taxon>Bacteria</taxon>
        <taxon>Bacillati</taxon>
        <taxon>Bacillota</taxon>
        <taxon>Clostridia</taxon>
        <taxon>Eubacteriales</taxon>
        <taxon>Oscillospiraceae</taxon>
        <taxon>Sporobacter</taxon>
    </lineage>
</organism>
<dbReference type="GO" id="GO:0005737">
    <property type="term" value="C:cytoplasm"/>
    <property type="evidence" value="ECO:0007669"/>
    <property type="project" value="TreeGrafter"/>
</dbReference>
<dbReference type="FunFam" id="3.40.50.2000:FF:000807">
    <property type="entry name" value="Alpha-glucan phosphorylase 2, cytosolic"/>
    <property type="match status" value="1"/>
</dbReference>
<keyword evidence="8 11" id="KW-0119">Carbohydrate metabolism</keyword>
<dbReference type="CDD" id="cd04300">
    <property type="entry name" value="GT35_Glycogen_Phosphorylase"/>
    <property type="match status" value="1"/>
</dbReference>
<dbReference type="OrthoDB" id="9760804at2"/>
<dbReference type="Pfam" id="PF00343">
    <property type="entry name" value="Phosphorylase"/>
    <property type="match status" value="1"/>
</dbReference>
<dbReference type="Proteomes" id="UP000183995">
    <property type="component" value="Unassembled WGS sequence"/>
</dbReference>
<feature type="modified residue" description="N6-(pyridoxal phosphate)lysine" evidence="10">
    <location>
        <position position="657"/>
    </location>
</feature>
<name>A0A1M5YND7_9FIRM</name>
<comment type="catalytic activity">
    <reaction evidence="1 11">
        <text>[(1-&gt;4)-alpha-D-glucosyl](n) + phosphate = [(1-&gt;4)-alpha-D-glucosyl](n-1) + alpha-D-glucose 1-phosphate</text>
        <dbReference type="Rhea" id="RHEA:41732"/>
        <dbReference type="Rhea" id="RHEA-COMP:9584"/>
        <dbReference type="Rhea" id="RHEA-COMP:9586"/>
        <dbReference type="ChEBI" id="CHEBI:15444"/>
        <dbReference type="ChEBI" id="CHEBI:43474"/>
        <dbReference type="ChEBI" id="CHEBI:58601"/>
        <dbReference type="EC" id="2.4.1.1"/>
    </reaction>
</comment>
<evidence type="ECO:0000256" key="6">
    <source>
        <dbReference type="ARBA" id="ARBA00022679"/>
    </source>
</evidence>
<evidence type="ECO:0000256" key="3">
    <source>
        <dbReference type="ARBA" id="ARBA00006047"/>
    </source>
</evidence>
<dbReference type="PROSITE" id="PS00102">
    <property type="entry name" value="PHOSPHORYLASE"/>
    <property type="match status" value="1"/>
</dbReference>
<dbReference type="Gene3D" id="3.40.50.2000">
    <property type="entry name" value="Glycogen Phosphorylase B"/>
    <property type="match status" value="2"/>
</dbReference>
<dbReference type="InterPro" id="IPR011833">
    <property type="entry name" value="Glycg_phsphrylas"/>
</dbReference>
<evidence type="ECO:0000256" key="11">
    <source>
        <dbReference type="RuleBase" id="RU000587"/>
    </source>
</evidence>
<evidence type="ECO:0000256" key="4">
    <source>
        <dbReference type="ARBA" id="ARBA00022600"/>
    </source>
</evidence>
<evidence type="ECO:0000256" key="9">
    <source>
        <dbReference type="ARBA" id="ARBA00025174"/>
    </source>
</evidence>
<keyword evidence="6 11" id="KW-0808">Transferase</keyword>
<dbReference type="STRING" id="1123282.SAMN02745823_02700"/>
<evidence type="ECO:0000256" key="1">
    <source>
        <dbReference type="ARBA" id="ARBA00001275"/>
    </source>
</evidence>
<evidence type="ECO:0000313" key="12">
    <source>
        <dbReference type="EMBL" id="SHI13512.1"/>
    </source>
</evidence>
<dbReference type="FunFam" id="3.40.50.2000:FF:000005">
    <property type="entry name" value="Alpha-1,4 glucan phosphorylase"/>
    <property type="match status" value="1"/>
</dbReference>
<dbReference type="InterPro" id="IPR035090">
    <property type="entry name" value="Pyridoxal_P_attach_site"/>
</dbReference>
<dbReference type="EC" id="2.4.1.1" evidence="11"/>
<dbReference type="EMBL" id="FQXV01000009">
    <property type="protein sequence ID" value="SHI13512.1"/>
    <property type="molecule type" value="Genomic_DNA"/>
</dbReference>
<reference evidence="12 13" key="1">
    <citation type="submission" date="2016-11" db="EMBL/GenBank/DDBJ databases">
        <authorList>
            <person name="Jaros S."/>
            <person name="Januszkiewicz K."/>
            <person name="Wedrychowicz H."/>
        </authorList>
    </citation>
    <scope>NUCLEOTIDE SEQUENCE [LARGE SCALE GENOMIC DNA]</scope>
    <source>
        <strain evidence="12 13">DSM 10068</strain>
    </source>
</reference>
<evidence type="ECO:0000256" key="7">
    <source>
        <dbReference type="ARBA" id="ARBA00022898"/>
    </source>
</evidence>
<comment type="function">
    <text evidence="11">Allosteric enzyme that catalyzes the rate-limiting step in glycogen catabolism, the phosphorolytic cleavage of glycogen to produce glucose-1-phosphate, and plays a central role in maintaining cellular and organismal glucose homeostasis.</text>
</comment>
<protein>
    <recommendedName>
        <fullName evidence="11">Alpha-1,4 glucan phosphorylase</fullName>
        <ecNumber evidence="11">2.4.1.1</ecNumber>
    </recommendedName>
</protein>
<evidence type="ECO:0000256" key="8">
    <source>
        <dbReference type="ARBA" id="ARBA00023277"/>
    </source>
</evidence>
<keyword evidence="5 11" id="KW-0328">Glycosyltransferase</keyword>
<comment type="cofactor">
    <cofactor evidence="2 11">
        <name>pyridoxal 5'-phosphate</name>
        <dbReference type="ChEBI" id="CHEBI:597326"/>
    </cofactor>
</comment>
<proteinExistence type="inferred from homology"/>
<evidence type="ECO:0000256" key="10">
    <source>
        <dbReference type="PIRSR" id="PIRSR000460-1"/>
    </source>
</evidence>
<keyword evidence="13" id="KW-1185">Reference proteome</keyword>
<comment type="function">
    <text evidence="9">Phosphorylase is an important allosteric enzyme in carbohydrate metabolism. Enzymes from different sources differ in their regulatory mechanisms and in their natural substrates. However, all known phosphorylases share catalytic and structural properties.</text>
</comment>
<keyword evidence="4" id="KW-0321">Glycogen metabolism</keyword>
<evidence type="ECO:0000256" key="5">
    <source>
        <dbReference type="ARBA" id="ARBA00022676"/>
    </source>
</evidence>
<dbReference type="PANTHER" id="PTHR11468:SF3">
    <property type="entry name" value="GLYCOGEN PHOSPHORYLASE, LIVER FORM"/>
    <property type="match status" value="1"/>
</dbReference>
<dbReference type="RefSeq" id="WP_073079901.1">
    <property type="nucleotide sequence ID" value="NZ_FQXV01000009.1"/>
</dbReference>
<accession>A0A1M5YND7</accession>
<dbReference type="AlphaFoldDB" id="A0A1M5YND7"/>
<dbReference type="GO" id="GO:0030170">
    <property type="term" value="F:pyridoxal phosphate binding"/>
    <property type="evidence" value="ECO:0007669"/>
    <property type="project" value="InterPro"/>
</dbReference>
<dbReference type="NCBIfam" id="TIGR02093">
    <property type="entry name" value="P_ylase"/>
    <property type="match status" value="1"/>
</dbReference>
<dbReference type="InterPro" id="IPR000811">
    <property type="entry name" value="Glyco_trans_35"/>
</dbReference>
<evidence type="ECO:0000313" key="13">
    <source>
        <dbReference type="Proteomes" id="UP000183995"/>
    </source>
</evidence>
<keyword evidence="7 10" id="KW-0663">Pyridoxal phosphate</keyword>
<dbReference type="PANTHER" id="PTHR11468">
    <property type="entry name" value="GLYCOGEN PHOSPHORYLASE"/>
    <property type="match status" value="1"/>
</dbReference>
<dbReference type="GO" id="GO:0008184">
    <property type="term" value="F:glycogen phosphorylase activity"/>
    <property type="evidence" value="ECO:0007669"/>
    <property type="project" value="InterPro"/>
</dbReference>
<dbReference type="GO" id="GO:0005980">
    <property type="term" value="P:glycogen catabolic process"/>
    <property type="evidence" value="ECO:0007669"/>
    <property type="project" value="TreeGrafter"/>
</dbReference>